<name>A0A6A5U4V9_9PLEO</name>
<evidence type="ECO:0000313" key="5">
    <source>
        <dbReference type="EMBL" id="KAF1956157.1"/>
    </source>
</evidence>
<dbReference type="PIRSF" id="PIRSF001112">
    <property type="entry name" value="Epoxide_hydrolase"/>
    <property type="match status" value="1"/>
</dbReference>
<dbReference type="EMBL" id="ML976992">
    <property type="protein sequence ID" value="KAF1956157.1"/>
    <property type="molecule type" value="Genomic_DNA"/>
</dbReference>
<dbReference type="AlphaFoldDB" id="A0A6A5U4V9"/>
<evidence type="ECO:0000259" key="4">
    <source>
        <dbReference type="Pfam" id="PF06441"/>
    </source>
</evidence>
<organism evidence="5 6">
    <name type="scientific">Byssothecium circinans</name>
    <dbReference type="NCBI Taxonomy" id="147558"/>
    <lineage>
        <taxon>Eukaryota</taxon>
        <taxon>Fungi</taxon>
        <taxon>Dikarya</taxon>
        <taxon>Ascomycota</taxon>
        <taxon>Pezizomycotina</taxon>
        <taxon>Dothideomycetes</taxon>
        <taxon>Pleosporomycetidae</taxon>
        <taxon>Pleosporales</taxon>
        <taxon>Massarineae</taxon>
        <taxon>Massarinaceae</taxon>
        <taxon>Byssothecium</taxon>
    </lineage>
</organism>
<dbReference type="InterPro" id="IPR010497">
    <property type="entry name" value="Epoxide_hydro_N"/>
</dbReference>
<keyword evidence="2" id="KW-0058">Aromatic hydrocarbons catabolism</keyword>
<dbReference type="PANTHER" id="PTHR21661">
    <property type="entry name" value="EPOXIDE HYDROLASE 1-RELATED"/>
    <property type="match status" value="1"/>
</dbReference>
<dbReference type="Pfam" id="PF06441">
    <property type="entry name" value="EHN"/>
    <property type="match status" value="1"/>
</dbReference>
<keyword evidence="6" id="KW-1185">Reference proteome</keyword>
<proteinExistence type="inferred from homology"/>
<dbReference type="PANTHER" id="PTHR21661:SF35">
    <property type="entry name" value="EPOXIDE HYDROLASE"/>
    <property type="match status" value="1"/>
</dbReference>
<evidence type="ECO:0000256" key="1">
    <source>
        <dbReference type="ARBA" id="ARBA00010088"/>
    </source>
</evidence>
<dbReference type="Gene3D" id="3.40.50.1820">
    <property type="entry name" value="alpha/beta hydrolase"/>
    <property type="match status" value="2"/>
</dbReference>
<comment type="similarity">
    <text evidence="1">Belongs to the peptidase S33 family.</text>
</comment>
<dbReference type="InterPro" id="IPR029058">
    <property type="entry name" value="AB_hydrolase_fold"/>
</dbReference>
<dbReference type="PRINTS" id="PR00412">
    <property type="entry name" value="EPOXHYDRLASE"/>
</dbReference>
<reference evidence="5" key="1">
    <citation type="journal article" date="2020" name="Stud. Mycol.">
        <title>101 Dothideomycetes genomes: a test case for predicting lifestyles and emergence of pathogens.</title>
        <authorList>
            <person name="Haridas S."/>
            <person name="Albert R."/>
            <person name="Binder M."/>
            <person name="Bloem J."/>
            <person name="Labutti K."/>
            <person name="Salamov A."/>
            <person name="Andreopoulos B."/>
            <person name="Baker S."/>
            <person name="Barry K."/>
            <person name="Bills G."/>
            <person name="Bluhm B."/>
            <person name="Cannon C."/>
            <person name="Castanera R."/>
            <person name="Culley D."/>
            <person name="Daum C."/>
            <person name="Ezra D."/>
            <person name="Gonzalez J."/>
            <person name="Henrissat B."/>
            <person name="Kuo A."/>
            <person name="Liang C."/>
            <person name="Lipzen A."/>
            <person name="Lutzoni F."/>
            <person name="Magnuson J."/>
            <person name="Mondo S."/>
            <person name="Nolan M."/>
            <person name="Ohm R."/>
            <person name="Pangilinan J."/>
            <person name="Park H.-J."/>
            <person name="Ramirez L."/>
            <person name="Alfaro M."/>
            <person name="Sun H."/>
            <person name="Tritt A."/>
            <person name="Yoshinaga Y."/>
            <person name="Zwiers L.-H."/>
            <person name="Turgeon B."/>
            <person name="Goodwin S."/>
            <person name="Spatafora J."/>
            <person name="Crous P."/>
            <person name="Grigoriev I."/>
        </authorList>
    </citation>
    <scope>NUCLEOTIDE SEQUENCE</scope>
    <source>
        <strain evidence="5">CBS 675.92</strain>
    </source>
</reference>
<gene>
    <name evidence="5" type="ORF">CC80DRAFT_562751</name>
</gene>
<dbReference type="InterPro" id="IPR016292">
    <property type="entry name" value="Epoxide_hydrolase"/>
</dbReference>
<evidence type="ECO:0000313" key="6">
    <source>
        <dbReference type="Proteomes" id="UP000800035"/>
    </source>
</evidence>
<dbReference type="Proteomes" id="UP000800035">
    <property type="component" value="Unassembled WGS sequence"/>
</dbReference>
<dbReference type="SUPFAM" id="SSF53474">
    <property type="entry name" value="alpha/beta-Hydrolases"/>
    <property type="match status" value="1"/>
</dbReference>
<feature type="domain" description="Epoxide hydrolase N-terminal" evidence="4">
    <location>
        <begin position="5"/>
        <end position="107"/>
    </location>
</feature>
<sequence length="381" mass="42709">MSPPEPFTISVPEAALDKLKRKLADTNYPDELDADDQWQYGALLADVKRLAKHWENDFNWRKTEAKLNELPNYQKKVDVDGFGEIDVHFVWQKSGKEGAIPVLFCHGSKSQKKSILTTNHNRASQSHDNDDNNQPTFDIIAPSLPNFGFSQRISKPGFALTQYAQTLHRLMQDLGYAQYVTQGGDWGFYITRIMGLLYPENVLASHINMVRANPPSFTSDPLAALRHAVTPYTEKEKRGLERSEWFFNEGQAYRQLQDTKPQTVSFATAGPNAHVRIYYEATHHPTEKVPGRERASGWIGGVKLGVAHFPKELSVVPRVWARTLGPLVYESDNDRGGHFAAWERPDVIAGDLVKMFGKGGLAVVLCLVEVGINLLFCGDSA</sequence>
<protein>
    <submittedName>
        <fullName evidence="5">Alpha/beta-hydrolase</fullName>
    </submittedName>
</protein>
<evidence type="ECO:0000256" key="3">
    <source>
        <dbReference type="ARBA" id="ARBA00022801"/>
    </source>
</evidence>
<accession>A0A6A5U4V9</accession>
<dbReference type="GO" id="GO:0097176">
    <property type="term" value="P:epoxide metabolic process"/>
    <property type="evidence" value="ECO:0007669"/>
    <property type="project" value="TreeGrafter"/>
</dbReference>
<evidence type="ECO:0000256" key="2">
    <source>
        <dbReference type="ARBA" id="ARBA00022797"/>
    </source>
</evidence>
<dbReference type="GO" id="GO:0004301">
    <property type="term" value="F:epoxide hydrolase activity"/>
    <property type="evidence" value="ECO:0007669"/>
    <property type="project" value="TreeGrafter"/>
</dbReference>
<keyword evidence="3 5" id="KW-0378">Hydrolase</keyword>
<dbReference type="OrthoDB" id="7130006at2759"/>
<dbReference type="InterPro" id="IPR000639">
    <property type="entry name" value="Epox_hydrolase-like"/>
</dbReference>